<protein>
    <submittedName>
        <fullName evidence="1">Uncharacterized protein</fullName>
    </submittedName>
</protein>
<evidence type="ECO:0000313" key="1">
    <source>
        <dbReference type="EMBL" id="OWY92002.1"/>
    </source>
</evidence>
<organism evidence="1 2">
    <name type="scientific">Phytophthora megakarya</name>
    <dbReference type="NCBI Taxonomy" id="4795"/>
    <lineage>
        <taxon>Eukaryota</taxon>
        <taxon>Sar</taxon>
        <taxon>Stramenopiles</taxon>
        <taxon>Oomycota</taxon>
        <taxon>Peronosporomycetes</taxon>
        <taxon>Peronosporales</taxon>
        <taxon>Peronosporaceae</taxon>
        <taxon>Phytophthora</taxon>
    </lineage>
</organism>
<dbReference type="AlphaFoldDB" id="A0A225UG20"/>
<reference evidence="2" key="1">
    <citation type="submission" date="2017-03" db="EMBL/GenBank/DDBJ databases">
        <title>Phytopthora megakarya and P. palmivora, two closely related causual agents of cacao black pod achieved similar genome size and gene model numbers by different mechanisms.</title>
        <authorList>
            <person name="Ali S."/>
            <person name="Shao J."/>
            <person name="Larry D.J."/>
            <person name="Kronmiller B."/>
            <person name="Shen D."/>
            <person name="Strem M.D."/>
            <person name="Melnick R.L."/>
            <person name="Guiltinan M.J."/>
            <person name="Tyler B.M."/>
            <person name="Meinhardt L.W."/>
            <person name="Bailey B.A."/>
        </authorList>
    </citation>
    <scope>NUCLEOTIDE SEQUENCE [LARGE SCALE GENOMIC DNA]</scope>
    <source>
        <strain evidence="2">zdho120</strain>
    </source>
</reference>
<accession>A0A225UG20</accession>
<sequence length="138" mass="14773">MSFMVPVGVPIDTADGTACLPDEVRIQMHYAPGDDPVTDPCCWGPDVQRAVTARAERAALVANGKTTWVTSEIKAPVGRHTYLRVTNITERLAVLDAHVTVSGCPSTRYPARSGSCDVDRGSTVRRAYGATLDVNAKT</sequence>
<dbReference type="EMBL" id="NBNE01018997">
    <property type="protein sequence ID" value="OWY92002.1"/>
    <property type="molecule type" value="Genomic_DNA"/>
</dbReference>
<gene>
    <name evidence="1" type="ORF">PHMEG_00039165</name>
</gene>
<keyword evidence="2" id="KW-1185">Reference proteome</keyword>
<name>A0A225UG20_9STRA</name>
<proteinExistence type="predicted"/>
<comment type="caution">
    <text evidence="1">The sequence shown here is derived from an EMBL/GenBank/DDBJ whole genome shotgun (WGS) entry which is preliminary data.</text>
</comment>
<dbReference type="Proteomes" id="UP000198211">
    <property type="component" value="Unassembled WGS sequence"/>
</dbReference>
<evidence type="ECO:0000313" key="2">
    <source>
        <dbReference type="Proteomes" id="UP000198211"/>
    </source>
</evidence>